<sequence>MARGHTDPEFPQLQALGLKTHAIIGDGNCQPRSLSDQIYGDQTHHLEIRAKIIEEMRRNKRDYEVFCLPEPRANPVRSSRKMAATIAVAPVLNFDQHLLKLSRPGEWLDHPQLAAFAKAYNMDITVHQKNISRVIMADERAGAPSCRMLHIARHNWDHYSSVRSIKTGLPLSSLEPEIKGHRANSTTASLGDAPVPRAEKDAELARPPSGASNSSPETSQEGSIQNLRKRSRSELSLAGTPDDLVVPAEKRRRVEAKTANPSKPATPKVSSRDSIKLVGTSEKRCRDNEPEAKDRASKRTKLPEPAVAPRRRLVKGLRPRIPSEHGDSEDEYVRGPEGRKIILPGVEYAPSIEEHPEPETFSAPVQHKVKEVVPNKYNLKSARKHSSQLPRASSSAPRLNPKSANIPSTPAARGKDLLGIKSRMPNAPPRASRPIPRPLASPASSQPLSQSRGLPAKSASSIANGEQKRPPRPSTLPPRPASLPRKPSPGAAWNGNQNCLGTKTRVEKKATPCRNESPSATGRRSHGVHSKSSLQQDREWVCT</sequence>
<comment type="caution">
    <text evidence="3">The sequence shown here is derived from an EMBL/GenBank/DDBJ whole genome shotgun (WGS) entry which is preliminary data.</text>
</comment>
<dbReference type="GO" id="GO:0016579">
    <property type="term" value="P:protein deubiquitination"/>
    <property type="evidence" value="ECO:0007669"/>
    <property type="project" value="TreeGrafter"/>
</dbReference>
<dbReference type="InterPro" id="IPR038765">
    <property type="entry name" value="Papain-like_cys_pep_sf"/>
</dbReference>
<dbReference type="OrthoDB" id="409956at2759"/>
<dbReference type="Gene3D" id="3.90.70.80">
    <property type="match status" value="1"/>
</dbReference>
<proteinExistence type="predicted"/>
<evidence type="ECO:0000313" key="3">
    <source>
        <dbReference type="EMBL" id="OWO99990.1"/>
    </source>
</evidence>
<dbReference type="STRING" id="503106.A0A218YW39"/>
<evidence type="ECO:0000313" key="4">
    <source>
        <dbReference type="Proteomes" id="UP000242519"/>
    </source>
</evidence>
<keyword evidence="4" id="KW-1185">Reference proteome</keyword>
<feature type="domain" description="OTU" evidence="2">
    <location>
        <begin position="18"/>
        <end position="165"/>
    </location>
</feature>
<dbReference type="PANTHER" id="PTHR12419">
    <property type="entry name" value="OTU DOMAIN CONTAINING PROTEIN"/>
    <property type="match status" value="1"/>
</dbReference>
<evidence type="ECO:0000256" key="1">
    <source>
        <dbReference type="SAM" id="MobiDB-lite"/>
    </source>
</evidence>
<name>A0A218YW39_9HELO</name>
<protein>
    <recommendedName>
        <fullName evidence="2">OTU domain-containing protein</fullName>
    </recommendedName>
</protein>
<feature type="compositionally biased region" description="Pro residues" evidence="1">
    <location>
        <begin position="472"/>
        <end position="481"/>
    </location>
</feature>
<dbReference type="PROSITE" id="PS50802">
    <property type="entry name" value="OTU"/>
    <property type="match status" value="1"/>
</dbReference>
<dbReference type="EMBL" id="MZNU01000339">
    <property type="protein sequence ID" value="OWO99990.1"/>
    <property type="molecule type" value="Genomic_DNA"/>
</dbReference>
<feature type="compositionally biased region" description="Basic and acidic residues" evidence="1">
    <location>
        <begin position="270"/>
        <end position="297"/>
    </location>
</feature>
<gene>
    <name evidence="3" type="ORF">B2J93_1579</name>
</gene>
<dbReference type="PANTHER" id="PTHR12419:SF7">
    <property type="entry name" value="OTU DOMAIN-CONTAINING PROTEIN 3"/>
    <property type="match status" value="1"/>
</dbReference>
<feature type="compositionally biased region" description="Low complexity" evidence="1">
    <location>
        <begin position="429"/>
        <end position="452"/>
    </location>
</feature>
<dbReference type="AlphaFoldDB" id="A0A218YW39"/>
<feature type="compositionally biased region" description="Basic residues" evidence="1">
    <location>
        <begin position="309"/>
        <end position="318"/>
    </location>
</feature>
<feature type="compositionally biased region" description="Polar residues" evidence="1">
    <location>
        <begin position="210"/>
        <end position="226"/>
    </location>
</feature>
<evidence type="ECO:0000259" key="2">
    <source>
        <dbReference type="PROSITE" id="PS50802"/>
    </source>
</evidence>
<dbReference type="Pfam" id="PF02338">
    <property type="entry name" value="OTU"/>
    <property type="match status" value="1"/>
</dbReference>
<dbReference type="GO" id="GO:0004843">
    <property type="term" value="F:cysteine-type deubiquitinase activity"/>
    <property type="evidence" value="ECO:0007669"/>
    <property type="project" value="TreeGrafter"/>
</dbReference>
<feature type="region of interest" description="Disordered" evidence="1">
    <location>
        <begin position="199"/>
        <end position="337"/>
    </location>
</feature>
<reference evidence="3 4" key="1">
    <citation type="submission" date="2017-04" db="EMBL/GenBank/DDBJ databases">
        <title>Draft genome sequence of Marssonina coronaria NL1: causal agent of apple blotch.</title>
        <authorList>
            <person name="Cheng Q."/>
        </authorList>
    </citation>
    <scope>NUCLEOTIDE SEQUENCE [LARGE SCALE GENOMIC DNA]</scope>
    <source>
        <strain evidence="3 4">NL1</strain>
    </source>
</reference>
<accession>A0A218YW39</accession>
<dbReference type="SUPFAM" id="SSF54001">
    <property type="entry name" value="Cysteine proteinases"/>
    <property type="match status" value="1"/>
</dbReference>
<feature type="region of interest" description="Disordered" evidence="1">
    <location>
        <begin position="354"/>
        <end position="543"/>
    </location>
</feature>
<organism evidence="3 4">
    <name type="scientific">Diplocarpon coronariae</name>
    <dbReference type="NCBI Taxonomy" id="2795749"/>
    <lineage>
        <taxon>Eukaryota</taxon>
        <taxon>Fungi</taxon>
        <taxon>Dikarya</taxon>
        <taxon>Ascomycota</taxon>
        <taxon>Pezizomycotina</taxon>
        <taxon>Leotiomycetes</taxon>
        <taxon>Helotiales</taxon>
        <taxon>Drepanopezizaceae</taxon>
        <taxon>Diplocarpon</taxon>
    </lineage>
</organism>
<dbReference type="InterPro" id="IPR003323">
    <property type="entry name" value="OTU_dom"/>
</dbReference>
<dbReference type="CDD" id="cd22756">
    <property type="entry name" value="OTU_OTUD3-like"/>
    <property type="match status" value="1"/>
</dbReference>
<dbReference type="InterPro" id="IPR050704">
    <property type="entry name" value="Peptidase_C85-like"/>
</dbReference>
<feature type="compositionally biased region" description="Basic and acidic residues" evidence="1">
    <location>
        <begin position="321"/>
        <end position="337"/>
    </location>
</feature>
<feature type="compositionally biased region" description="Polar residues" evidence="1">
    <location>
        <begin position="387"/>
        <end position="408"/>
    </location>
</feature>
<dbReference type="InParanoid" id="A0A218YW39"/>
<dbReference type="Proteomes" id="UP000242519">
    <property type="component" value="Unassembled WGS sequence"/>
</dbReference>